<keyword evidence="9" id="KW-1185">Reference proteome</keyword>
<dbReference type="InterPro" id="IPR010997">
    <property type="entry name" value="HRDC-like_sf"/>
</dbReference>
<dbReference type="InterPro" id="IPR044876">
    <property type="entry name" value="HRDC_dom_sf"/>
</dbReference>
<protein>
    <recommendedName>
        <fullName evidence="6">Ribonuclease D</fullName>
        <shortName evidence="6">RNase D</shortName>
        <ecNumber evidence="6">3.1.13.5</ecNumber>
    </recommendedName>
</protein>
<dbReference type="KEGG" id="naf:GQ61_01990"/>
<evidence type="ECO:0000256" key="4">
    <source>
        <dbReference type="ARBA" id="ARBA00022801"/>
    </source>
</evidence>
<evidence type="ECO:0000259" key="7">
    <source>
        <dbReference type="PROSITE" id="PS50967"/>
    </source>
</evidence>
<dbReference type="InterPro" id="IPR002121">
    <property type="entry name" value="HRDC_dom"/>
</dbReference>
<dbReference type="Gene3D" id="3.30.420.10">
    <property type="entry name" value="Ribonuclease H-like superfamily/Ribonuclease H"/>
    <property type="match status" value="1"/>
</dbReference>
<proteinExistence type="inferred from homology"/>
<dbReference type="HAMAP" id="MF_01899">
    <property type="entry name" value="RNase_D"/>
    <property type="match status" value="1"/>
</dbReference>
<dbReference type="AlphaFoldDB" id="A0A1W6N3G4"/>
<evidence type="ECO:0000256" key="3">
    <source>
        <dbReference type="ARBA" id="ARBA00022722"/>
    </source>
</evidence>
<organism evidence="8 9">
    <name type="scientific">Candidatus Nucleicultrix amoebiphila FS5</name>
    <dbReference type="NCBI Taxonomy" id="1414854"/>
    <lineage>
        <taxon>Bacteria</taxon>
        <taxon>Pseudomonadati</taxon>
        <taxon>Pseudomonadota</taxon>
        <taxon>Alphaproteobacteria</taxon>
        <taxon>Holosporales</taxon>
        <taxon>Candidatus Nucleicultricaceae</taxon>
        <taxon>Candidatus Nucleicultrix</taxon>
    </lineage>
</organism>
<dbReference type="GO" id="GO:0000166">
    <property type="term" value="F:nucleotide binding"/>
    <property type="evidence" value="ECO:0007669"/>
    <property type="project" value="InterPro"/>
</dbReference>
<comment type="catalytic activity">
    <reaction evidence="6">
        <text>Exonucleolytic cleavage that removes extra residues from the 3'-terminus of tRNA to produce 5'-mononucleotides.</text>
        <dbReference type="EC" id="3.1.13.5"/>
    </reaction>
</comment>
<dbReference type="STRING" id="1414854.GQ61_01990"/>
<dbReference type="PANTHER" id="PTHR47649">
    <property type="entry name" value="RIBONUCLEASE D"/>
    <property type="match status" value="1"/>
</dbReference>
<dbReference type="GO" id="GO:0003676">
    <property type="term" value="F:nucleic acid binding"/>
    <property type="evidence" value="ECO:0007669"/>
    <property type="project" value="InterPro"/>
</dbReference>
<feature type="domain" description="HRDC" evidence="7">
    <location>
        <begin position="213"/>
        <end position="294"/>
    </location>
</feature>
<dbReference type="OrthoDB" id="9800549at2"/>
<evidence type="ECO:0000256" key="2">
    <source>
        <dbReference type="ARBA" id="ARBA00022694"/>
    </source>
</evidence>
<comment type="function">
    <text evidence="6">Exonuclease involved in the 3' processing of various precursor tRNAs. Initiates hydrolysis at the 3'-terminus of an RNA molecule and releases 5'-mononucleotides.</text>
</comment>
<keyword evidence="1 6" id="KW-0963">Cytoplasm</keyword>
<evidence type="ECO:0000313" key="9">
    <source>
        <dbReference type="Proteomes" id="UP000237351"/>
    </source>
</evidence>
<evidence type="ECO:0000256" key="1">
    <source>
        <dbReference type="ARBA" id="ARBA00022490"/>
    </source>
</evidence>
<dbReference type="InterPro" id="IPR002562">
    <property type="entry name" value="3'-5'_exonuclease_dom"/>
</dbReference>
<keyword evidence="5 6" id="KW-0269">Exonuclease</keyword>
<dbReference type="Proteomes" id="UP000237351">
    <property type="component" value="Chromosome"/>
</dbReference>
<dbReference type="GO" id="GO:0033890">
    <property type="term" value="F:ribonuclease D activity"/>
    <property type="evidence" value="ECO:0007669"/>
    <property type="project" value="UniProtKB-UniRule"/>
</dbReference>
<name>A0A1W6N3G4_9PROT</name>
<dbReference type="CDD" id="cd06142">
    <property type="entry name" value="RNaseD_exo"/>
    <property type="match status" value="1"/>
</dbReference>
<dbReference type="Pfam" id="PF00570">
    <property type="entry name" value="HRDC"/>
    <property type="match status" value="1"/>
</dbReference>
<dbReference type="EC" id="3.1.13.5" evidence="6"/>
<dbReference type="InterPro" id="IPR006292">
    <property type="entry name" value="RNase_D"/>
</dbReference>
<dbReference type="SUPFAM" id="SSF53098">
    <property type="entry name" value="Ribonuclease H-like"/>
    <property type="match status" value="1"/>
</dbReference>
<evidence type="ECO:0000313" key="8">
    <source>
        <dbReference type="EMBL" id="ARN84308.1"/>
    </source>
</evidence>
<dbReference type="InterPro" id="IPR036397">
    <property type="entry name" value="RNaseH_sf"/>
</dbReference>
<comment type="cofactor">
    <cofactor evidence="6">
        <name>a divalent metal cation</name>
        <dbReference type="ChEBI" id="CHEBI:60240"/>
    </cofactor>
</comment>
<dbReference type="PANTHER" id="PTHR47649:SF1">
    <property type="entry name" value="RIBONUCLEASE D"/>
    <property type="match status" value="1"/>
</dbReference>
<dbReference type="PROSITE" id="PS50967">
    <property type="entry name" value="HRDC"/>
    <property type="match status" value="1"/>
</dbReference>
<dbReference type="GO" id="GO:0008408">
    <property type="term" value="F:3'-5' exonuclease activity"/>
    <property type="evidence" value="ECO:0007669"/>
    <property type="project" value="InterPro"/>
</dbReference>
<gene>
    <name evidence="6" type="primary">rnd</name>
    <name evidence="8" type="ORF">GQ61_01990</name>
</gene>
<sequence length="389" mass="44668">MDIIATTGDLKTFCEQLLAEDGHEDGFITIDTEFIREKTYWPILCLIQIAGSQRTGIIDPLDQAIDLDPLFTLMQDERVLKVFHASRQDLEIFYKLTHQLPKPVFDTQVAAMVCGYGESVSYESLVNDLAQARLDKSSRFSDWSKRPLTKKQLEYALGDVIHLRVVYKKLKERLLKQDRLSWIQEEHAVLLEPETYIMRPEEAWRRIRLAKTTGEYLIRLKEMAAFRESEAQKKNVARGRLIKDEVLSNLAVYNPTDRVSFDGIWRKIQPGLTKDLSHGLFEVIMRAQKIPENDWPQLPGRPKALSKQILQKVEFLKFLLKIKSKDHHVAEKLLATSSDIEKLALDESKADVMALHGWRFEVFGKDALSLLGGEMALALKGNQLQLIPL</sequence>
<dbReference type="NCBIfam" id="TIGR01388">
    <property type="entry name" value="rnd"/>
    <property type="match status" value="1"/>
</dbReference>
<dbReference type="SMART" id="SM00474">
    <property type="entry name" value="35EXOc"/>
    <property type="match status" value="1"/>
</dbReference>
<reference evidence="8 9" key="1">
    <citation type="submission" date="2014-06" db="EMBL/GenBank/DDBJ databases">
        <title>The genome of the endonuclear symbiont Nucleicultrix amoebiphila.</title>
        <authorList>
            <person name="Schulz F."/>
            <person name="Horn M."/>
        </authorList>
    </citation>
    <scope>NUCLEOTIDE SEQUENCE [LARGE SCALE GENOMIC DNA]</scope>
    <source>
        <strain evidence="8 9">FS5</strain>
    </source>
</reference>
<keyword evidence="3 6" id="KW-0540">Nuclease</keyword>
<keyword evidence="4 6" id="KW-0378">Hydrolase</keyword>
<dbReference type="SUPFAM" id="SSF47819">
    <property type="entry name" value="HRDC-like"/>
    <property type="match status" value="2"/>
</dbReference>
<dbReference type="InterPro" id="IPR012337">
    <property type="entry name" value="RNaseH-like_sf"/>
</dbReference>
<dbReference type="RefSeq" id="WP_085783682.1">
    <property type="nucleotide sequence ID" value="NZ_CP008743.1"/>
</dbReference>
<dbReference type="GO" id="GO:0005737">
    <property type="term" value="C:cytoplasm"/>
    <property type="evidence" value="ECO:0007669"/>
    <property type="project" value="UniProtKB-SubCell"/>
</dbReference>
<accession>A0A1W6N3G4</accession>
<evidence type="ECO:0000256" key="6">
    <source>
        <dbReference type="HAMAP-Rule" id="MF_01899"/>
    </source>
</evidence>
<keyword evidence="2 6" id="KW-0819">tRNA processing</keyword>
<comment type="subcellular location">
    <subcellularLocation>
        <location evidence="6">Cytoplasm</location>
    </subcellularLocation>
</comment>
<dbReference type="Pfam" id="PF01612">
    <property type="entry name" value="DNA_pol_A_exo1"/>
    <property type="match status" value="1"/>
</dbReference>
<evidence type="ECO:0000256" key="5">
    <source>
        <dbReference type="ARBA" id="ARBA00022839"/>
    </source>
</evidence>
<dbReference type="EMBL" id="CP008743">
    <property type="protein sequence ID" value="ARN84308.1"/>
    <property type="molecule type" value="Genomic_DNA"/>
</dbReference>
<dbReference type="Gene3D" id="1.10.150.80">
    <property type="entry name" value="HRDC domain"/>
    <property type="match status" value="1"/>
</dbReference>
<dbReference type="GO" id="GO:0042780">
    <property type="term" value="P:tRNA 3'-end processing"/>
    <property type="evidence" value="ECO:0007669"/>
    <property type="project" value="UniProtKB-UniRule"/>
</dbReference>
<comment type="similarity">
    <text evidence="6">Belongs to the RNase D family.</text>
</comment>
<dbReference type="InterPro" id="IPR051086">
    <property type="entry name" value="RNase_D-like"/>
</dbReference>